<dbReference type="PRINTS" id="PR00455">
    <property type="entry name" value="HTHTETR"/>
</dbReference>
<keyword evidence="7" id="KW-1185">Reference proteome</keyword>
<dbReference type="PANTHER" id="PTHR30055:SF234">
    <property type="entry name" value="HTH-TYPE TRANSCRIPTIONAL REGULATOR BETI"/>
    <property type="match status" value="1"/>
</dbReference>
<proteinExistence type="predicted"/>
<dbReference type="SUPFAM" id="SSF46689">
    <property type="entry name" value="Homeodomain-like"/>
    <property type="match status" value="1"/>
</dbReference>
<dbReference type="Pfam" id="PF00440">
    <property type="entry name" value="TetR_N"/>
    <property type="match status" value="1"/>
</dbReference>
<evidence type="ECO:0000259" key="5">
    <source>
        <dbReference type="PROSITE" id="PS50977"/>
    </source>
</evidence>
<dbReference type="InterPro" id="IPR001647">
    <property type="entry name" value="HTH_TetR"/>
</dbReference>
<dbReference type="InterPro" id="IPR050109">
    <property type="entry name" value="HTH-type_TetR-like_transc_reg"/>
</dbReference>
<keyword evidence="2 4" id="KW-0238">DNA-binding</keyword>
<feature type="domain" description="HTH tetR-type" evidence="5">
    <location>
        <begin position="25"/>
        <end position="84"/>
    </location>
</feature>
<dbReference type="InterPro" id="IPR049445">
    <property type="entry name" value="TetR_SbtR-like_C"/>
</dbReference>
<dbReference type="Proteomes" id="UP000326179">
    <property type="component" value="Chromosome"/>
</dbReference>
<evidence type="ECO:0000313" key="6">
    <source>
        <dbReference type="EMBL" id="QFZ78402.1"/>
    </source>
</evidence>
<dbReference type="PANTHER" id="PTHR30055">
    <property type="entry name" value="HTH-TYPE TRANSCRIPTIONAL REGULATOR RUTR"/>
    <property type="match status" value="1"/>
</dbReference>
<keyword evidence="3" id="KW-0804">Transcription</keyword>
<dbReference type="InterPro" id="IPR009057">
    <property type="entry name" value="Homeodomain-like_sf"/>
</dbReference>
<organism evidence="6 7">
    <name type="scientific">Streptomyces fagopyri</name>
    <dbReference type="NCBI Taxonomy" id="2662397"/>
    <lineage>
        <taxon>Bacteria</taxon>
        <taxon>Bacillati</taxon>
        <taxon>Actinomycetota</taxon>
        <taxon>Actinomycetes</taxon>
        <taxon>Kitasatosporales</taxon>
        <taxon>Streptomycetaceae</taxon>
        <taxon>Streptomyces</taxon>
    </lineage>
</organism>
<evidence type="ECO:0000256" key="1">
    <source>
        <dbReference type="ARBA" id="ARBA00023015"/>
    </source>
</evidence>
<dbReference type="AlphaFoldDB" id="A0A5Q0LMA8"/>
<dbReference type="SUPFAM" id="SSF48498">
    <property type="entry name" value="Tetracyclin repressor-like, C-terminal domain"/>
    <property type="match status" value="1"/>
</dbReference>
<sequence>MSEAMMVTWSIGNVRRGPRPRPDALINRERIMVATCEAFIEHGTSVSLDEIARQAGIGNATLYRHFPNRRELIRTVALALLSHTTDQAEAALAQEPTPFEAVQRFLHQAVDEHFAALCPMLADHADVRDPELVRTRSRLETAVSNLVEAAQQSGRLRPDINGADLTAAVAQLARPLPGVALGEGDHLVHRHLELLIGGLSVVPSDAVSHVAWCYRLSAHGGGTG</sequence>
<accession>A0A5Q0LMA8</accession>
<evidence type="ECO:0000256" key="3">
    <source>
        <dbReference type="ARBA" id="ARBA00023163"/>
    </source>
</evidence>
<dbReference type="KEGG" id="sfy:GFH48_38550"/>
<name>A0A5Q0LMA8_9ACTN</name>
<evidence type="ECO:0000256" key="2">
    <source>
        <dbReference type="ARBA" id="ARBA00023125"/>
    </source>
</evidence>
<gene>
    <name evidence="6" type="ORF">GFH48_38550</name>
</gene>
<dbReference type="Pfam" id="PF21597">
    <property type="entry name" value="TetR_C_43"/>
    <property type="match status" value="1"/>
</dbReference>
<dbReference type="InterPro" id="IPR036271">
    <property type="entry name" value="Tet_transcr_reg_TetR-rel_C_sf"/>
</dbReference>
<dbReference type="GO" id="GO:0000976">
    <property type="term" value="F:transcription cis-regulatory region binding"/>
    <property type="evidence" value="ECO:0007669"/>
    <property type="project" value="TreeGrafter"/>
</dbReference>
<evidence type="ECO:0000256" key="4">
    <source>
        <dbReference type="PROSITE-ProRule" id="PRU00335"/>
    </source>
</evidence>
<dbReference type="GO" id="GO:0003700">
    <property type="term" value="F:DNA-binding transcription factor activity"/>
    <property type="evidence" value="ECO:0007669"/>
    <property type="project" value="TreeGrafter"/>
</dbReference>
<keyword evidence="1" id="KW-0805">Transcription regulation</keyword>
<dbReference type="PROSITE" id="PS50977">
    <property type="entry name" value="HTH_TETR_2"/>
    <property type="match status" value="1"/>
</dbReference>
<dbReference type="EMBL" id="CP045643">
    <property type="protein sequence ID" value="QFZ78402.1"/>
    <property type="molecule type" value="Genomic_DNA"/>
</dbReference>
<reference evidence="6 7" key="1">
    <citation type="submission" date="2019-10" db="EMBL/GenBank/DDBJ databases">
        <title>A novel species.</title>
        <authorList>
            <person name="Gao J."/>
        </authorList>
    </citation>
    <scope>NUCLEOTIDE SEQUENCE [LARGE SCALE GENOMIC DNA]</scope>
    <source>
        <strain evidence="6 7">QMT-28</strain>
    </source>
</reference>
<protein>
    <submittedName>
        <fullName evidence="6">TetR family transcriptional regulator</fullName>
    </submittedName>
</protein>
<feature type="DNA-binding region" description="H-T-H motif" evidence="4">
    <location>
        <begin position="47"/>
        <end position="66"/>
    </location>
</feature>
<dbReference type="RefSeq" id="WP_153292577.1">
    <property type="nucleotide sequence ID" value="NZ_CP045643.1"/>
</dbReference>
<evidence type="ECO:0000313" key="7">
    <source>
        <dbReference type="Proteomes" id="UP000326179"/>
    </source>
</evidence>
<dbReference type="Gene3D" id="1.10.357.10">
    <property type="entry name" value="Tetracycline Repressor, domain 2"/>
    <property type="match status" value="1"/>
</dbReference>